<evidence type="ECO:0000256" key="1">
    <source>
        <dbReference type="ARBA" id="ARBA00007274"/>
    </source>
</evidence>
<dbReference type="Proteomes" id="UP001164737">
    <property type="component" value="Chromosome"/>
</dbReference>
<evidence type="ECO:0000313" key="3">
    <source>
        <dbReference type="Proteomes" id="UP001164737"/>
    </source>
</evidence>
<evidence type="ECO:0000313" key="2">
    <source>
        <dbReference type="EMBL" id="WAH62500.1"/>
    </source>
</evidence>
<dbReference type="EMBL" id="CP107241">
    <property type="protein sequence ID" value="WAH62500.1"/>
    <property type="molecule type" value="Genomic_DNA"/>
</dbReference>
<comment type="similarity">
    <text evidence="1">Belongs to the transferase hexapeptide repeat family.</text>
</comment>
<sequence>MTVRVVVGHGRALDEAFELAEQLQPGCMYISLSSSDSYNFELGLLCGSYSPQDTEVFVALDERAVNYARHKLIADIRLAGYQTYNLVSPNAVIESNVRLMGNVHVGAGCNIAKDCVLGMGSWLDRQVILDHGVKLGSCVTLRAGVVLANQVQIGSGSTLGAGTFAAPKSQVGKHCEWLLGGKLPARLQDRSFFDALMPEGAHILT</sequence>
<accession>A0AA47ENP5</accession>
<name>A0AA47ENP5_9XANT</name>
<proteinExistence type="inferred from homology"/>
<dbReference type="PANTHER" id="PTHR43300">
    <property type="entry name" value="ACETYLTRANSFERASE"/>
    <property type="match status" value="1"/>
</dbReference>
<dbReference type="InterPro" id="IPR011004">
    <property type="entry name" value="Trimer_LpxA-like_sf"/>
</dbReference>
<dbReference type="AlphaFoldDB" id="A0AA47ENP5"/>
<dbReference type="SUPFAM" id="SSF51161">
    <property type="entry name" value="Trimeric LpxA-like enzymes"/>
    <property type="match status" value="1"/>
</dbReference>
<dbReference type="RefSeq" id="WP_268211648.1">
    <property type="nucleotide sequence ID" value="NZ_CP107241.1"/>
</dbReference>
<reference evidence="2" key="1">
    <citation type="submission" date="2022-10" db="EMBL/GenBank/DDBJ databases">
        <title>Complete genome sequence resource for Xanthomonas hortorum isolated from Greek Oregano.</title>
        <authorList>
            <person name="Gonzalez-Tobon J."/>
            <person name="Helmann T.C."/>
            <person name="Daughtrey M."/>
            <person name="Stodghill P.V."/>
            <person name="Filiatrault M.J."/>
        </authorList>
    </citation>
    <scope>NUCLEOTIDE SEQUENCE</scope>
    <source>
        <strain evidence="2">Oregano 108</strain>
    </source>
</reference>
<dbReference type="InterPro" id="IPR050179">
    <property type="entry name" value="Trans_hexapeptide_repeat"/>
</dbReference>
<dbReference type="PANTHER" id="PTHR43300:SF7">
    <property type="entry name" value="UDP-N-ACETYLBACILLOSAMINE N-ACETYLTRANSFERASE"/>
    <property type="match status" value="1"/>
</dbReference>
<dbReference type="Gene3D" id="2.160.10.10">
    <property type="entry name" value="Hexapeptide repeat proteins"/>
    <property type="match status" value="1"/>
</dbReference>
<gene>
    <name evidence="2" type="ORF">OEG85_13295</name>
</gene>
<organism evidence="2 3">
    <name type="scientific">Xanthomonas hortorum</name>
    <dbReference type="NCBI Taxonomy" id="56454"/>
    <lineage>
        <taxon>Bacteria</taxon>
        <taxon>Pseudomonadati</taxon>
        <taxon>Pseudomonadota</taxon>
        <taxon>Gammaproteobacteria</taxon>
        <taxon>Lysobacterales</taxon>
        <taxon>Lysobacteraceae</taxon>
        <taxon>Xanthomonas</taxon>
    </lineage>
</organism>
<protein>
    <submittedName>
        <fullName evidence="2">Acetyltransferase</fullName>
    </submittedName>
</protein>